<name>A0ABN8IXD5_9NEOP</name>
<dbReference type="Proteomes" id="UP000837857">
    <property type="component" value="Chromosome 5"/>
</dbReference>
<evidence type="ECO:0000313" key="2">
    <source>
        <dbReference type="EMBL" id="CAH2069144.1"/>
    </source>
</evidence>
<gene>
    <name evidence="2" type="ORF">IPOD504_LOCUS14757</name>
</gene>
<evidence type="ECO:0000313" key="3">
    <source>
        <dbReference type="Proteomes" id="UP000837857"/>
    </source>
</evidence>
<feature type="region of interest" description="Disordered" evidence="1">
    <location>
        <begin position="1"/>
        <end position="44"/>
    </location>
</feature>
<dbReference type="EMBL" id="OW152817">
    <property type="protein sequence ID" value="CAH2069144.1"/>
    <property type="molecule type" value="Genomic_DNA"/>
</dbReference>
<sequence>MLACEKARPYGTSVNGELGEKPRKSCSGDVTGGSGAGSGTISGSGKQIAYKVDPLSVCPYLHNDTEIDFPLPPINVPCGLSAPIERRGRGVWKVCQWHGSRLARSVPHPQTTPAYELGAPRREIAPWRTARSFANVK</sequence>
<evidence type="ECO:0000256" key="1">
    <source>
        <dbReference type="SAM" id="MobiDB-lite"/>
    </source>
</evidence>
<accession>A0ABN8IXD5</accession>
<proteinExistence type="predicted"/>
<protein>
    <submittedName>
        <fullName evidence="2">Uncharacterized protein</fullName>
    </submittedName>
</protein>
<keyword evidence="3" id="KW-1185">Reference proteome</keyword>
<organism evidence="2 3">
    <name type="scientific">Iphiclides podalirius</name>
    <name type="common">scarce swallowtail</name>
    <dbReference type="NCBI Taxonomy" id="110791"/>
    <lineage>
        <taxon>Eukaryota</taxon>
        <taxon>Metazoa</taxon>
        <taxon>Ecdysozoa</taxon>
        <taxon>Arthropoda</taxon>
        <taxon>Hexapoda</taxon>
        <taxon>Insecta</taxon>
        <taxon>Pterygota</taxon>
        <taxon>Neoptera</taxon>
        <taxon>Endopterygota</taxon>
        <taxon>Lepidoptera</taxon>
        <taxon>Glossata</taxon>
        <taxon>Ditrysia</taxon>
        <taxon>Papilionoidea</taxon>
        <taxon>Papilionidae</taxon>
        <taxon>Papilioninae</taxon>
        <taxon>Iphiclides</taxon>
    </lineage>
</organism>
<feature type="compositionally biased region" description="Gly residues" evidence="1">
    <location>
        <begin position="30"/>
        <end position="42"/>
    </location>
</feature>
<feature type="non-terminal residue" evidence="2">
    <location>
        <position position="1"/>
    </location>
</feature>
<reference evidence="2" key="1">
    <citation type="submission" date="2022-03" db="EMBL/GenBank/DDBJ databases">
        <authorList>
            <person name="Martin H S."/>
        </authorList>
    </citation>
    <scope>NUCLEOTIDE SEQUENCE</scope>
</reference>